<feature type="compositionally biased region" description="Polar residues" evidence="1">
    <location>
        <begin position="546"/>
        <end position="566"/>
    </location>
</feature>
<dbReference type="AlphaFoldDB" id="K1RIK2"/>
<feature type="compositionally biased region" description="Polar residues" evidence="1">
    <location>
        <begin position="514"/>
        <end position="529"/>
    </location>
</feature>
<keyword evidence="3" id="KW-0732">Signal</keyword>
<proteinExistence type="predicted"/>
<dbReference type="HOGENOM" id="CLU_309107_0_0_1"/>
<protein>
    <submittedName>
        <fullName evidence="4">Uncharacterized protein</fullName>
    </submittedName>
</protein>
<reference evidence="4" key="1">
    <citation type="journal article" date="2012" name="Nature">
        <title>The oyster genome reveals stress adaptation and complexity of shell formation.</title>
        <authorList>
            <person name="Zhang G."/>
            <person name="Fang X."/>
            <person name="Guo X."/>
            <person name="Li L."/>
            <person name="Luo R."/>
            <person name="Xu F."/>
            <person name="Yang P."/>
            <person name="Zhang L."/>
            <person name="Wang X."/>
            <person name="Qi H."/>
            <person name="Xiong Z."/>
            <person name="Que H."/>
            <person name="Xie Y."/>
            <person name="Holland P.W."/>
            <person name="Paps J."/>
            <person name="Zhu Y."/>
            <person name="Wu F."/>
            <person name="Chen Y."/>
            <person name="Wang J."/>
            <person name="Peng C."/>
            <person name="Meng J."/>
            <person name="Yang L."/>
            <person name="Liu J."/>
            <person name="Wen B."/>
            <person name="Zhang N."/>
            <person name="Huang Z."/>
            <person name="Zhu Q."/>
            <person name="Feng Y."/>
            <person name="Mount A."/>
            <person name="Hedgecock D."/>
            <person name="Xu Z."/>
            <person name="Liu Y."/>
            <person name="Domazet-Loso T."/>
            <person name="Du Y."/>
            <person name="Sun X."/>
            <person name="Zhang S."/>
            <person name="Liu B."/>
            <person name="Cheng P."/>
            <person name="Jiang X."/>
            <person name="Li J."/>
            <person name="Fan D."/>
            <person name="Wang W."/>
            <person name="Fu W."/>
            <person name="Wang T."/>
            <person name="Wang B."/>
            <person name="Zhang J."/>
            <person name="Peng Z."/>
            <person name="Li Y."/>
            <person name="Li N."/>
            <person name="Wang J."/>
            <person name="Chen M."/>
            <person name="He Y."/>
            <person name="Tan F."/>
            <person name="Song X."/>
            <person name="Zheng Q."/>
            <person name="Huang R."/>
            <person name="Yang H."/>
            <person name="Du X."/>
            <person name="Chen L."/>
            <person name="Yang M."/>
            <person name="Gaffney P.M."/>
            <person name="Wang S."/>
            <person name="Luo L."/>
            <person name="She Z."/>
            <person name="Ming Y."/>
            <person name="Huang W."/>
            <person name="Zhang S."/>
            <person name="Huang B."/>
            <person name="Zhang Y."/>
            <person name="Qu T."/>
            <person name="Ni P."/>
            <person name="Miao G."/>
            <person name="Wang J."/>
            <person name="Wang Q."/>
            <person name="Steinberg C.E."/>
            <person name="Wang H."/>
            <person name="Li N."/>
            <person name="Qian L."/>
            <person name="Zhang G."/>
            <person name="Li Y."/>
            <person name="Yang H."/>
            <person name="Liu X."/>
            <person name="Wang J."/>
            <person name="Yin Y."/>
            <person name="Wang J."/>
        </authorList>
    </citation>
    <scope>NUCLEOTIDE SEQUENCE [LARGE SCALE GENOMIC DNA]</scope>
    <source>
        <strain evidence="4">05x7-T-G4-1.051#20</strain>
    </source>
</reference>
<feature type="region of interest" description="Disordered" evidence="1">
    <location>
        <begin position="277"/>
        <end position="627"/>
    </location>
</feature>
<evidence type="ECO:0000313" key="4">
    <source>
        <dbReference type="EMBL" id="EKC34021.1"/>
    </source>
</evidence>
<feature type="signal peptide" evidence="3">
    <location>
        <begin position="1"/>
        <end position="22"/>
    </location>
</feature>
<dbReference type="InParanoid" id="K1RIK2"/>
<dbReference type="OrthoDB" id="6480633at2759"/>
<feature type="compositionally biased region" description="Basic and acidic residues" evidence="1">
    <location>
        <begin position="746"/>
        <end position="764"/>
    </location>
</feature>
<feature type="compositionally biased region" description="Basic and acidic residues" evidence="1">
    <location>
        <begin position="320"/>
        <end position="351"/>
    </location>
</feature>
<feature type="compositionally biased region" description="Basic and acidic residues" evidence="1">
    <location>
        <begin position="466"/>
        <end position="475"/>
    </location>
</feature>
<keyword evidence="2" id="KW-0812">Transmembrane</keyword>
<feature type="compositionally biased region" description="Basic and acidic residues" evidence="1">
    <location>
        <begin position="608"/>
        <end position="627"/>
    </location>
</feature>
<feature type="compositionally biased region" description="Basic and acidic residues" evidence="1">
    <location>
        <begin position="286"/>
        <end position="296"/>
    </location>
</feature>
<evidence type="ECO:0000256" key="3">
    <source>
        <dbReference type="SAM" id="SignalP"/>
    </source>
</evidence>
<dbReference type="EMBL" id="JH817296">
    <property type="protein sequence ID" value="EKC34021.1"/>
    <property type="molecule type" value="Genomic_DNA"/>
</dbReference>
<feature type="compositionally biased region" description="Basic and acidic residues" evidence="1">
    <location>
        <begin position="573"/>
        <end position="593"/>
    </location>
</feature>
<feature type="compositionally biased region" description="Low complexity" evidence="1">
    <location>
        <begin position="790"/>
        <end position="802"/>
    </location>
</feature>
<evidence type="ECO:0000256" key="1">
    <source>
        <dbReference type="SAM" id="MobiDB-lite"/>
    </source>
</evidence>
<gene>
    <name evidence="4" type="ORF">CGI_10021438</name>
</gene>
<accession>K1RIK2</accession>
<feature type="region of interest" description="Disordered" evidence="1">
    <location>
        <begin position="717"/>
        <end position="817"/>
    </location>
</feature>
<organism evidence="4">
    <name type="scientific">Magallana gigas</name>
    <name type="common">Pacific oyster</name>
    <name type="synonym">Crassostrea gigas</name>
    <dbReference type="NCBI Taxonomy" id="29159"/>
    <lineage>
        <taxon>Eukaryota</taxon>
        <taxon>Metazoa</taxon>
        <taxon>Spiralia</taxon>
        <taxon>Lophotrochozoa</taxon>
        <taxon>Mollusca</taxon>
        <taxon>Bivalvia</taxon>
        <taxon>Autobranchia</taxon>
        <taxon>Pteriomorphia</taxon>
        <taxon>Ostreida</taxon>
        <taxon>Ostreoidea</taxon>
        <taxon>Ostreidae</taxon>
        <taxon>Magallana</taxon>
    </lineage>
</organism>
<feature type="region of interest" description="Disordered" evidence="1">
    <location>
        <begin position="840"/>
        <end position="954"/>
    </location>
</feature>
<feature type="compositionally biased region" description="Basic and acidic residues" evidence="1">
    <location>
        <begin position="771"/>
        <end position="784"/>
    </location>
</feature>
<feature type="transmembrane region" description="Helical" evidence="2">
    <location>
        <begin position="163"/>
        <end position="187"/>
    </location>
</feature>
<sequence length="954" mass="104889">MRSVFHGFLFFSILGSAPKILGFVIDVQASICDPPLLRNSSSVVQTISIKSSTKSCQWTIQTDTGRCLQISSSPGADQGGAYLGIVDENETEGIRPFVNTTVCSSQVSVNYRGNQTEPGTPGTERTVYYLAVPRHRNTEEVNDVITTTTSAGNTNDSGGTSPAVIAVSVSIPLILIGIGACLVYVWYRRKYPVRMIVGKDFSKFSNPAYNKRSSTATLVRENAAIDDDYRRDIEEGAAYTGVAHDNPALNMEDDPQYQPIPSLTHSMPIYDNYRRSFEDSPQLQKKAPEKPKRLYSSEHVPFENGEEEDASTKGKKVATKKIESDDNKTLYENVENKTTKIKRKESLKSPDDVTDQESLVGNGHMTYEDVTPSEDDHLYETTITGSTKASQKSESSTQPTIKSEPQTQPTMESESSTQPTIKSESSTQPTIKSEPQTQRSVESESSTQPSMESESEDEFPAYENVAFKDDGKSSVEENVCADSSHGVSLYGPNHTSDSDDVTDDEATRSIEPTEPTNLGESFQIVSSASELIEEQPEEKTRHEAADQSTIFISRDQSFPESFSSDSFVVLNESEAHESENEDEKKKTKVEHIPQESNSEIDLKNSPGKAEDTSDDEHAPEVDVSEHAQDAVTDISFDTDVDHLNISVSSISDPDVKSCDSAFSFVSHDLKSVDESSDSFEVISNELVHSSDGNVKANVNISAEPMTAEKTTGEVLKETNIVGNPDDKNSLPSSKTIESEMMISHQDSNERENSDKDEISSTEEKEILEELSNIRRESSTRKIALDHGTISFDDSASSSPSQSDDSDEEIVEVPKPSLVRRESITLDNPAFDSPNINISLKFTSDEMSDNPEPPRGLTRRKSITLDNPLFEKDSEISKEPESSPLDSFHVIEAEPLDEPISEESENEAHDTPEVELTVPQKKVLKISMDIGNDDDEGSSSPEEDSNSEPDSSTEA</sequence>
<feature type="region of interest" description="Disordered" evidence="1">
    <location>
        <begin position="245"/>
        <end position="265"/>
    </location>
</feature>
<keyword evidence="2" id="KW-1133">Transmembrane helix</keyword>
<keyword evidence="2" id="KW-0472">Membrane</keyword>
<evidence type="ECO:0000256" key="2">
    <source>
        <dbReference type="SAM" id="Phobius"/>
    </source>
</evidence>
<feature type="compositionally biased region" description="Basic and acidic residues" evidence="1">
    <location>
        <begin position="868"/>
        <end position="880"/>
    </location>
</feature>
<feature type="compositionally biased region" description="Polar residues" evidence="1">
    <location>
        <begin position="381"/>
        <end position="452"/>
    </location>
</feature>
<name>K1RIK2_MAGGI</name>
<feature type="chain" id="PRO_5043332506" evidence="3">
    <location>
        <begin position="23"/>
        <end position="954"/>
    </location>
</feature>
<feature type="compositionally biased region" description="Acidic residues" evidence="1">
    <location>
        <begin position="893"/>
        <end position="904"/>
    </location>
</feature>
<feature type="compositionally biased region" description="Acidic residues" evidence="1">
    <location>
        <begin position="930"/>
        <end position="954"/>
    </location>
</feature>